<dbReference type="STRING" id="113226.A0A139IL53"/>
<accession>A0A139IL53</accession>
<reference evidence="1 2" key="1">
    <citation type="submission" date="2015-07" db="EMBL/GenBank/DDBJ databases">
        <title>Comparative genomics of the Sigatoka disease complex on banana suggests a link between parallel evolutionary changes in Pseudocercospora fijiensis and Pseudocercospora eumusae and increased virulence on the banana host.</title>
        <authorList>
            <person name="Chang T.-C."/>
            <person name="Salvucci A."/>
            <person name="Crous P.W."/>
            <person name="Stergiopoulos I."/>
        </authorList>
    </citation>
    <scope>NUCLEOTIDE SEQUENCE [LARGE SCALE GENOMIC DNA]</scope>
    <source>
        <strain evidence="1 2">CBS 116634</strain>
    </source>
</reference>
<evidence type="ECO:0008006" key="3">
    <source>
        <dbReference type="Google" id="ProtNLM"/>
    </source>
</evidence>
<evidence type="ECO:0000313" key="1">
    <source>
        <dbReference type="EMBL" id="KXT15272.1"/>
    </source>
</evidence>
<comment type="caution">
    <text evidence="1">The sequence shown here is derived from an EMBL/GenBank/DDBJ whole genome shotgun (WGS) entry which is preliminary data.</text>
</comment>
<dbReference type="InterPro" id="IPR039196">
    <property type="entry name" value="Fmc1"/>
</dbReference>
<organism evidence="1 2">
    <name type="scientific">Pseudocercospora musae</name>
    <dbReference type="NCBI Taxonomy" id="113226"/>
    <lineage>
        <taxon>Eukaryota</taxon>
        <taxon>Fungi</taxon>
        <taxon>Dikarya</taxon>
        <taxon>Ascomycota</taxon>
        <taxon>Pezizomycotina</taxon>
        <taxon>Dothideomycetes</taxon>
        <taxon>Dothideomycetidae</taxon>
        <taxon>Mycosphaerellales</taxon>
        <taxon>Mycosphaerellaceae</taxon>
        <taxon>Pseudocercospora</taxon>
    </lineage>
</organism>
<dbReference type="AlphaFoldDB" id="A0A139IL53"/>
<dbReference type="PANTHER" id="PTHR28015:SF1">
    <property type="entry name" value="ATP SYNTHASE ASSEMBLY FACTOR FMC1, MITOCHONDRIAL"/>
    <property type="match status" value="1"/>
</dbReference>
<keyword evidence="2" id="KW-1185">Reference proteome</keyword>
<protein>
    <recommendedName>
        <fullName evidence="3">F-box domain-containing protein</fullName>
    </recommendedName>
</protein>
<dbReference type="Proteomes" id="UP000073492">
    <property type="component" value="Unassembled WGS sequence"/>
</dbReference>
<dbReference type="OrthoDB" id="3647243at2759"/>
<dbReference type="GO" id="GO:0033615">
    <property type="term" value="P:mitochondrial proton-transporting ATP synthase complex assembly"/>
    <property type="evidence" value="ECO:0007669"/>
    <property type="project" value="InterPro"/>
</dbReference>
<gene>
    <name evidence="1" type="ORF">AC579_4867</name>
</gene>
<dbReference type="EMBL" id="LFZO01000062">
    <property type="protein sequence ID" value="KXT15272.1"/>
    <property type="molecule type" value="Genomic_DNA"/>
</dbReference>
<proteinExistence type="predicted"/>
<sequence length="430" mass="49045">MSTQAVRARSLYRRLLRELPAREPSILANPSPMQKHIRSDFADATHSASLQHQASKPADRRLDEAEQYVQYLASQRVYTTLLERYNPGMNMTEEDRVRLTARRVGMDLPIDLMRGSIGKTGSLSHHSKYLLVSSAMRESRIVSTYTMGTRLPNNTQAPPSLDIQRSMTFVNLPAEIRNAIIALVLPAYSGHIILHPKNESRSKDVSHQTLGPLSLLLVSRRLKSEIHPMLFASYAIHFPPKLHSMSSAANDLFHCITSAIIELGTSPGNGRVLFELGKIELLESLELRCHRPIFGTLELSLHFSSQFKRLRNLKIVDLKKLGRDEKSSSRRPISEDNFVIELSTRIVVFGMAESGMQYDAVELEKDAKKLRDRIEQWTPERNLELTVWPSKKMVQRALWRANECRVEMYLRNESIQECNERSYGTRGLTI</sequence>
<dbReference type="PANTHER" id="PTHR28015">
    <property type="entry name" value="ATP SYNTHASE ASSEMBLY FACTOR FMC1, MITOCHONDRIAL"/>
    <property type="match status" value="1"/>
</dbReference>
<dbReference type="GO" id="GO:0005759">
    <property type="term" value="C:mitochondrial matrix"/>
    <property type="evidence" value="ECO:0007669"/>
    <property type="project" value="TreeGrafter"/>
</dbReference>
<evidence type="ECO:0000313" key="2">
    <source>
        <dbReference type="Proteomes" id="UP000073492"/>
    </source>
</evidence>
<dbReference type="Pfam" id="PF13233">
    <property type="entry name" value="Complex1_LYR_2"/>
    <property type="match status" value="1"/>
</dbReference>
<name>A0A139IL53_9PEZI</name>